<dbReference type="SUPFAM" id="SSF51197">
    <property type="entry name" value="Clavaminate synthase-like"/>
    <property type="match status" value="1"/>
</dbReference>
<dbReference type="Gene3D" id="2.60.120.620">
    <property type="entry name" value="q2cbj1_9rhob like domain"/>
    <property type="match status" value="1"/>
</dbReference>
<dbReference type="RefSeq" id="WP_275230721.1">
    <property type="nucleotide sequence ID" value="NZ_JARESE010000092.1"/>
</dbReference>
<name>A0ABT5WXG2_9SPHN</name>
<keyword evidence="1" id="KW-0223">Dioxygenase</keyword>
<proteinExistence type="predicted"/>
<reference evidence="1 2" key="1">
    <citation type="submission" date="2023-03" db="EMBL/GenBank/DDBJ databases">
        <title>NovoSphingobium album sp. nov. isolated from polycyclic aromatic hydrocarbons- and heavy-metal polluted soil.</title>
        <authorList>
            <person name="Liu Z."/>
            <person name="Wang K."/>
        </authorList>
    </citation>
    <scope>NUCLEOTIDE SEQUENCE [LARGE SCALE GENOMIC DNA]</scope>
    <source>
        <strain evidence="1 2">H3SJ31-1</strain>
    </source>
</reference>
<comment type="caution">
    <text evidence="1">The sequence shown here is derived from an EMBL/GenBank/DDBJ whole genome shotgun (WGS) entry which is preliminary data.</text>
</comment>
<protein>
    <submittedName>
        <fullName evidence="1">Phytanoyl-CoA dioxygenase family protein</fullName>
    </submittedName>
</protein>
<dbReference type="PANTHER" id="PTHR20883:SF51">
    <property type="entry name" value="PHYTANOYL-COA HYDROXYLASE"/>
    <property type="match status" value="1"/>
</dbReference>
<dbReference type="PANTHER" id="PTHR20883">
    <property type="entry name" value="PHYTANOYL-COA DIOXYGENASE DOMAIN CONTAINING 1"/>
    <property type="match status" value="1"/>
</dbReference>
<dbReference type="InterPro" id="IPR008775">
    <property type="entry name" value="Phytyl_CoA_dOase-like"/>
</dbReference>
<organism evidence="1 2">
    <name type="scientific">Novosphingobium album</name>
    <name type="common">ex Liu et al. 2023</name>
    <dbReference type="NCBI Taxonomy" id="3031130"/>
    <lineage>
        <taxon>Bacteria</taxon>
        <taxon>Pseudomonadati</taxon>
        <taxon>Pseudomonadota</taxon>
        <taxon>Alphaproteobacteria</taxon>
        <taxon>Sphingomonadales</taxon>
        <taxon>Sphingomonadaceae</taxon>
        <taxon>Novosphingobium</taxon>
    </lineage>
</organism>
<dbReference type="Pfam" id="PF05721">
    <property type="entry name" value="PhyH"/>
    <property type="match status" value="1"/>
</dbReference>
<gene>
    <name evidence="1" type="ORF">PYV00_23155</name>
</gene>
<evidence type="ECO:0000313" key="1">
    <source>
        <dbReference type="EMBL" id="MDE8654600.1"/>
    </source>
</evidence>
<dbReference type="Proteomes" id="UP001216253">
    <property type="component" value="Unassembled WGS sequence"/>
</dbReference>
<accession>A0ABT5WXG2</accession>
<sequence length="296" mass="33300">MNTEDGSGVKTEFPLSPSQIESFYGDGYVIVPGFFSQEEIEPLRLACEVNPTVDGKVPAVADSTGNAQEVIGWEDQSETYLGKAPFMARMIDNAAAILGQPVYHWHSKLSLKRPHTPGRWDWHQDFPFWYLEGCLWPDMLTITTAVDRCDDENGCMRLVKGSHKLGRVDHKAYGEAVAFDPERLELVLQQLETVPMILEPGDACFFHGNTLHASGSNNSDRPRTLFHASYNTIVNTPFKTEGQEHHSYRPFVKLPDSVLRDRDYSGILDEHHFPLREQGYSAGDVGHYGYKKAKVA</sequence>
<keyword evidence="2" id="KW-1185">Reference proteome</keyword>
<dbReference type="GO" id="GO:0051213">
    <property type="term" value="F:dioxygenase activity"/>
    <property type="evidence" value="ECO:0007669"/>
    <property type="project" value="UniProtKB-KW"/>
</dbReference>
<evidence type="ECO:0000313" key="2">
    <source>
        <dbReference type="Proteomes" id="UP001216253"/>
    </source>
</evidence>
<dbReference type="EMBL" id="JARESE010000092">
    <property type="protein sequence ID" value="MDE8654600.1"/>
    <property type="molecule type" value="Genomic_DNA"/>
</dbReference>
<keyword evidence="1" id="KW-0560">Oxidoreductase</keyword>